<evidence type="ECO:0000313" key="3">
    <source>
        <dbReference type="Proteomes" id="UP000664940"/>
    </source>
</evidence>
<protein>
    <submittedName>
        <fullName evidence="2">Uncharacterized protein</fullName>
    </submittedName>
</protein>
<name>A0A834AYP8_9CHIR</name>
<feature type="region of interest" description="Disordered" evidence="1">
    <location>
        <begin position="138"/>
        <end position="174"/>
    </location>
</feature>
<feature type="region of interest" description="Disordered" evidence="1">
    <location>
        <begin position="1"/>
        <end position="35"/>
    </location>
</feature>
<evidence type="ECO:0000256" key="1">
    <source>
        <dbReference type="SAM" id="MobiDB-lite"/>
    </source>
</evidence>
<accession>A0A834AYP8</accession>
<dbReference type="EMBL" id="JABVXQ010000003">
    <property type="protein sequence ID" value="KAF6119653.1"/>
    <property type="molecule type" value="Genomic_DNA"/>
</dbReference>
<feature type="compositionally biased region" description="Basic and acidic residues" evidence="1">
    <location>
        <begin position="145"/>
        <end position="174"/>
    </location>
</feature>
<organism evidence="2 3">
    <name type="scientific">Phyllostomus discolor</name>
    <name type="common">pale spear-nosed bat</name>
    <dbReference type="NCBI Taxonomy" id="89673"/>
    <lineage>
        <taxon>Eukaryota</taxon>
        <taxon>Metazoa</taxon>
        <taxon>Chordata</taxon>
        <taxon>Craniata</taxon>
        <taxon>Vertebrata</taxon>
        <taxon>Euteleostomi</taxon>
        <taxon>Mammalia</taxon>
        <taxon>Eutheria</taxon>
        <taxon>Laurasiatheria</taxon>
        <taxon>Chiroptera</taxon>
        <taxon>Yangochiroptera</taxon>
        <taxon>Phyllostomidae</taxon>
        <taxon>Phyllostominae</taxon>
        <taxon>Phyllostomus</taxon>
    </lineage>
</organism>
<dbReference type="AlphaFoldDB" id="A0A834AYP8"/>
<comment type="caution">
    <text evidence="2">The sequence shown here is derived from an EMBL/GenBank/DDBJ whole genome shotgun (WGS) entry which is preliminary data.</text>
</comment>
<proteinExistence type="predicted"/>
<dbReference type="Proteomes" id="UP000664940">
    <property type="component" value="Unassembled WGS sequence"/>
</dbReference>
<evidence type="ECO:0000313" key="2">
    <source>
        <dbReference type="EMBL" id="KAF6119653.1"/>
    </source>
</evidence>
<sequence length="174" mass="19750">MEKNISPEAAQAPQKEDNSKANMEQVARTKQTGPDDLDFKMAEFKGGTWKCIHMGFLFYAHNFTQSQEHQLVNKKTHPVSNNDEKIHCTTKDVISPEVILANQGFREPGQVKGREWPPTPKMLKLNRKLTNFVSNLEHGSHTKQIRSDDLKTKEADTKGEKVGEAREWAGGEMF</sequence>
<gene>
    <name evidence="2" type="ORF">HJG60_010110</name>
</gene>
<reference evidence="2 3" key="1">
    <citation type="journal article" date="2020" name="Nature">
        <title>Six reference-quality genomes reveal evolution of bat adaptations.</title>
        <authorList>
            <person name="Jebb D."/>
            <person name="Huang Z."/>
            <person name="Pippel M."/>
            <person name="Hughes G.M."/>
            <person name="Lavrichenko K."/>
            <person name="Devanna P."/>
            <person name="Winkler S."/>
            <person name="Jermiin L.S."/>
            <person name="Skirmuntt E.C."/>
            <person name="Katzourakis A."/>
            <person name="Burkitt-Gray L."/>
            <person name="Ray D.A."/>
            <person name="Sullivan K.A.M."/>
            <person name="Roscito J.G."/>
            <person name="Kirilenko B.M."/>
            <person name="Davalos L.M."/>
            <person name="Corthals A.P."/>
            <person name="Power M.L."/>
            <person name="Jones G."/>
            <person name="Ransome R.D."/>
            <person name="Dechmann D.K.N."/>
            <person name="Locatelli A.G."/>
            <person name="Puechmaille S.J."/>
            <person name="Fedrigo O."/>
            <person name="Jarvis E.D."/>
            <person name="Hiller M."/>
            <person name="Vernes S.C."/>
            <person name="Myers E.W."/>
            <person name="Teeling E.C."/>
        </authorList>
    </citation>
    <scope>NUCLEOTIDE SEQUENCE [LARGE SCALE GENOMIC DNA]</scope>
    <source>
        <strain evidence="2">Bat1K_MPI-CBG_1</strain>
    </source>
</reference>